<feature type="region of interest" description="Disordered" evidence="1">
    <location>
        <begin position="89"/>
        <end position="111"/>
    </location>
</feature>
<dbReference type="OrthoDB" id="5461410at2759"/>
<evidence type="ECO:0000256" key="1">
    <source>
        <dbReference type="SAM" id="MobiDB-lite"/>
    </source>
</evidence>
<dbReference type="InParanoid" id="A0A3N4LLK2"/>
<sequence>MLEVVLGHSWRKADSSKVNIGDSPTTIPAIQMVSSSAPASPVSVRQLEHPQVNINTPRGHIFPLLDLQYQTCPSRASDLSLTAGLAVKGMSPDSGKSPKRSPISRSSSSLQKAFKSSIPSVNLVTGMRRALSTSVVQINGSPTTVEPKAMASTGQLNLSNESAVYESDCAYDDESMTGTRGSSPYGWCSVDQNLVAAGNPKLTPKRKVAGRPAPAEVAGASISRWLAASAFPKLSWPDQRGTIEKRRNRKVSQSISAATSWFRGRDMEKGNLKARGKSLDLKRNKKRGGIVGKPEEEVEDTMASHQGSSLKVSQNDRLAGRKASLPETEHETQKAISQMEWEKIVPWERIGEGKYSRHLTIGSN</sequence>
<feature type="compositionally biased region" description="Low complexity" evidence="1">
    <location>
        <begin position="100"/>
        <end position="111"/>
    </location>
</feature>
<protein>
    <submittedName>
        <fullName evidence="2">Uncharacterized protein</fullName>
    </submittedName>
</protein>
<dbReference type="EMBL" id="ML121552">
    <property type="protein sequence ID" value="RPB22349.1"/>
    <property type="molecule type" value="Genomic_DNA"/>
</dbReference>
<dbReference type="Proteomes" id="UP000267821">
    <property type="component" value="Unassembled WGS sequence"/>
</dbReference>
<feature type="compositionally biased region" description="Polar residues" evidence="1">
    <location>
        <begin position="303"/>
        <end position="316"/>
    </location>
</feature>
<proteinExistence type="predicted"/>
<accession>A0A3N4LLK2</accession>
<name>A0A3N4LLK2_9PEZI</name>
<evidence type="ECO:0000313" key="3">
    <source>
        <dbReference type="Proteomes" id="UP000267821"/>
    </source>
</evidence>
<keyword evidence="3" id="KW-1185">Reference proteome</keyword>
<feature type="region of interest" description="Disordered" evidence="1">
    <location>
        <begin position="284"/>
        <end position="336"/>
    </location>
</feature>
<organism evidence="2 3">
    <name type="scientific">Terfezia boudieri ATCC MYA-4762</name>
    <dbReference type="NCBI Taxonomy" id="1051890"/>
    <lineage>
        <taxon>Eukaryota</taxon>
        <taxon>Fungi</taxon>
        <taxon>Dikarya</taxon>
        <taxon>Ascomycota</taxon>
        <taxon>Pezizomycotina</taxon>
        <taxon>Pezizomycetes</taxon>
        <taxon>Pezizales</taxon>
        <taxon>Pezizaceae</taxon>
        <taxon>Terfezia</taxon>
    </lineage>
</organism>
<evidence type="ECO:0000313" key="2">
    <source>
        <dbReference type="EMBL" id="RPB22349.1"/>
    </source>
</evidence>
<dbReference type="AlphaFoldDB" id="A0A3N4LLK2"/>
<gene>
    <name evidence="2" type="ORF">L211DRAFT_839704</name>
</gene>
<reference evidence="2 3" key="1">
    <citation type="journal article" date="2018" name="Nat. Ecol. Evol.">
        <title>Pezizomycetes genomes reveal the molecular basis of ectomycorrhizal truffle lifestyle.</title>
        <authorList>
            <person name="Murat C."/>
            <person name="Payen T."/>
            <person name="Noel B."/>
            <person name="Kuo A."/>
            <person name="Morin E."/>
            <person name="Chen J."/>
            <person name="Kohler A."/>
            <person name="Krizsan K."/>
            <person name="Balestrini R."/>
            <person name="Da Silva C."/>
            <person name="Montanini B."/>
            <person name="Hainaut M."/>
            <person name="Levati E."/>
            <person name="Barry K.W."/>
            <person name="Belfiori B."/>
            <person name="Cichocki N."/>
            <person name="Clum A."/>
            <person name="Dockter R.B."/>
            <person name="Fauchery L."/>
            <person name="Guy J."/>
            <person name="Iotti M."/>
            <person name="Le Tacon F."/>
            <person name="Lindquist E.A."/>
            <person name="Lipzen A."/>
            <person name="Malagnac F."/>
            <person name="Mello A."/>
            <person name="Molinier V."/>
            <person name="Miyauchi S."/>
            <person name="Poulain J."/>
            <person name="Riccioni C."/>
            <person name="Rubini A."/>
            <person name="Sitrit Y."/>
            <person name="Splivallo R."/>
            <person name="Traeger S."/>
            <person name="Wang M."/>
            <person name="Zifcakova L."/>
            <person name="Wipf D."/>
            <person name="Zambonelli A."/>
            <person name="Paolocci F."/>
            <person name="Nowrousian M."/>
            <person name="Ottonello S."/>
            <person name="Baldrian P."/>
            <person name="Spatafora J.W."/>
            <person name="Henrissat B."/>
            <person name="Nagy L.G."/>
            <person name="Aury J.M."/>
            <person name="Wincker P."/>
            <person name="Grigoriev I.V."/>
            <person name="Bonfante P."/>
            <person name="Martin F.M."/>
        </authorList>
    </citation>
    <scope>NUCLEOTIDE SEQUENCE [LARGE SCALE GENOMIC DNA]</scope>
    <source>
        <strain evidence="2 3">ATCC MYA-4762</strain>
    </source>
</reference>